<organism evidence="5 6">
    <name type="scientific">Verrucosispora sioxanthis</name>
    <dbReference type="NCBI Taxonomy" id="2499994"/>
    <lineage>
        <taxon>Bacteria</taxon>
        <taxon>Bacillati</taxon>
        <taxon>Actinomycetota</taxon>
        <taxon>Actinomycetes</taxon>
        <taxon>Micromonosporales</taxon>
        <taxon>Micromonosporaceae</taxon>
        <taxon>Micromonospora</taxon>
    </lineage>
</organism>
<keyword evidence="6" id="KW-1185">Reference proteome</keyword>
<dbReference type="PROSITE" id="PS51186">
    <property type="entry name" value="GNAT"/>
    <property type="match status" value="1"/>
</dbReference>
<dbReference type="InterPro" id="IPR050832">
    <property type="entry name" value="Bact_Acetyltransf"/>
</dbReference>
<protein>
    <submittedName>
        <fullName evidence="5">GNAT family N-acetyltransferase</fullName>
    </submittedName>
</protein>
<dbReference type="Gene3D" id="3.40.630.30">
    <property type="match status" value="1"/>
</dbReference>
<comment type="caution">
    <text evidence="5">The sequence shown here is derived from an EMBL/GenBank/DDBJ whole genome shotgun (WGS) entry which is preliminary data.</text>
</comment>
<proteinExistence type="predicted"/>
<dbReference type="AlphaFoldDB" id="A0A6M1L2Z5"/>
<evidence type="ECO:0000313" key="6">
    <source>
        <dbReference type="Proteomes" id="UP000478148"/>
    </source>
</evidence>
<evidence type="ECO:0000256" key="2">
    <source>
        <dbReference type="ARBA" id="ARBA00023315"/>
    </source>
</evidence>
<dbReference type="InterPro" id="IPR000182">
    <property type="entry name" value="GNAT_dom"/>
</dbReference>
<evidence type="ECO:0000256" key="3">
    <source>
        <dbReference type="SAM" id="MobiDB-lite"/>
    </source>
</evidence>
<dbReference type="PANTHER" id="PTHR43877:SF2">
    <property type="entry name" value="AMINOALKYLPHOSPHONATE N-ACETYLTRANSFERASE-RELATED"/>
    <property type="match status" value="1"/>
</dbReference>
<dbReference type="EMBL" id="SAIY01000003">
    <property type="protein sequence ID" value="NGM12937.1"/>
    <property type="molecule type" value="Genomic_DNA"/>
</dbReference>
<dbReference type="InterPro" id="IPR016181">
    <property type="entry name" value="Acyl_CoA_acyltransferase"/>
</dbReference>
<name>A0A6M1L2Z5_9ACTN</name>
<feature type="domain" description="N-acetyltransferase" evidence="4">
    <location>
        <begin position="1"/>
        <end position="149"/>
    </location>
</feature>
<dbReference type="CDD" id="cd04301">
    <property type="entry name" value="NAT_SF"/>
    <property type="match status" value="1"/>
</dbReference>
<evidence type="ECO:0000313" key="5">
    <source>
        <dbReference type="EMBL" id="NGM12937.1"/>
    </source>
</evidence>
<evidence type="ECO:0000259" key="4">
    <source>
        <dbReference type="PROSITE" id="PS51186"/>
    </source>
</evidence>
<dbReference type="GO" id="GO:0016747">
    <property type="term" value="F:acyltransferase activity, transferring groups other than amino-acyl groups"/>
    <property type="evidence" value="ECO:0007669"/>
    <property type="project" value="InterPro"/>
</dbReference>
<gene>
    <name evidence="5" type="ORF">ENC19_09845</name>
</gene>
<dbReference type="PANTHER" id="PTHR43877">
    <property type="entry name" value="AMINOALKYLPHOSPHONATE N-ACETYLTRANSFERASE-RELATED-RELATED"/>
    <property type="match status" value="1"/>
</dbReference>
<accession>A0A6M1L2Z5</accession>
<feature type="region of interest" description="Disordered" evidence="3">
    <location>
        <begin position="203"/>
        <end position="254"/>
    </location>
</feature>
<dbReference type="SUPFAM" id="SSF55729">
    <property type="entry name" value="Acyl-CoA N-acyltransferases (Nat)"/>
    <property type="match status" value="1"/>
</dbReference>
<reference evidence="5 6" key="1">
    <citation type="submission" date="2020-02" db="EMBL/GenBank/DDBJ databases">
        <title>Draft Genome Sequence of Verrucosispora sp. Strain CWR15, Isolated from Gulf of Mexico Sponge.</title>
        <authorList>
            <person name="Kennedy S.J."/>
            <person name="Cella E."/>
            <person name="Azarian T."/>
            <person name="Baker B.J."/>
            <person name="Shaw L.N."/>
        </authorList>
    </citation>
    <scope>NUCLEOTIDE SEQUENCE [LARGE SCALE GENOMIC DNA]</scope>
    <source>
        <strain evidence="5 6">CWR15</strain>
    </source>
</reference>
<evidence type="ECO:0000256" key="1">
    <source>
        <dbReference type="ARBA" id="ARBA00022679"/>
    </source>
</evidence>
<dbReference type="Proteomes" id="UP000478148">
    <property type="component" value="Unassembled WGS sequence"/>
</dbReference>
<feature type="compositionally biased region" description="Low complexity" evidence="3">
    <location>
        <begin position="203"/>
        <end position="220"/>
    </location>
</feature>
<sequence length="254" mass="28399">MVVRECRQRDVAALEESVPTGRNRYHEARYRRQSEGTSTFLIAYLNDVPAGCGEILWQGAKESDVRGRFPECPEINGLTVAADHRSQGVGTTIIRAAEELALRRGHHRIGMGVGEDNSRAGALYLRLGYEDTGYRYLDRYHYIDERGTRHEVADRCLFLVKELRDVPRRCHRSRSRRPITAGQPALYRPQAWTAAQRVARAVSRDSSSVRMSRWPSSSVRNHGHATSNATTRPVANSRAQAPRTASADGPFGAG</sequence>
<keyword evidence="2" id="KW-0012">Acyltransferase</keyword>
<feature type="compositionally biased region" description="Polar residues" evidence="3">
    <location>
        <begin position="224"/>
        <end position="239"/>
    </location>
</feature>
<dbReference type="Pfam" id="PF00583">
    <property type="entry name" value="Acetyltransf_1"/>
    <property type="match status" value="1"/>
</dbReference>
<keyword evidence="1 5" id="KW-0808">Transferase</keyword>